<dbReference type="AlphaFoldDB" id="A0A382VFT2"/>
<name>A0A382VFT2_9ZZZZ</name>
<reference evidence="1" key="1">
    <citation type="submission" date="2018-05" db="EMBL/GenBank/DDBJ databases">
        <authorList>
            <person name="Lanie J.A."/>
            <person name="Ng W.-L."/>
            <person name="Kazmierczak K.M."/>
            <person name="Andrzejewski T.M."/>
            <person name="Davidsen T.M."/>
            <person name="Wayne K.J."/>
            <person name="Tettelin H."/>
            <person name="Glass J.I."/>
            <person name="Rusch D."/>
            <person name="Podicherti R."/>
            <person name="Tsui H.-C.T."/>
            <person name="Winkler M.E."/>
        </authorList>
    </citation>
    <scope>NUCLEOTIDE SEQUENCE</scope>
</reference>
<organism evidence="1">
    <name type="scientific">marine metagenome</name>
    <dbReference type="NCBI Taxonomy" id="408172"/>
    <lineage>
        <taxon>unclassified sequences</taxon>
        <taxon>metagenomes</taxon>
        <taxon>ecological metagenomes</taxon>
    </lineage>
</organism>
<evidence type="ECO:0000313" key="1">
    <source>
        <dbReference type="EMBL" id="SVD44768.1"/>
    </source>
</evidence>
<accession>A0A382VFT2</accession>
<dbReference type="EMBL" id="UINC01151260">
    <property type="protein sequence ID" value="SVD44768.1"/>
    <property type="molecule type" value="Genomic_DNA"/>
</dbReference>
<proteinExistence type="predicted"/>
<feature type="non-terminal residue" evidence="1">
    <location>
        <position position="1"/>
    </location>
</feature>
<gene>
    <name evidence="1" type="ORF">METZ01_LOCUS397622</name>
</gene>
<feature type="non-terminal residue" evidence="1">
    <location>
        <position position="31"/>
    </location>
</feature>
<sequence length="31" mass="3422">VYELLIGTTSSYFLGDSIAQFSLTIGFFLFA</sequence>
<protein>
    <submittedName>
        <fullName evidence="1">Uncharacterized protein</fullName>
    </submittedName>
</protein>